<dbReference type="GO" id="GO:0016747">
    <property type="term" value="F:acyltransferase activity, transferring groups other than amino-acyl groups"/>
    <property type="evidence" value="ECO:0007669"/>
    <property type="project" value="InterPro"/>
</dbReference>
<evidence type="ECO:0000259" key="1">
    <source>
        <dbReference type="PROSITE" id="PS51186"/>
    </source>
</evidence>
<sequence>MIRHALTRLRPARPGDGPAAYALFHAAVHEGVAHFYTVPERTAWAPAIPPPDWETRLLEGHGLIASRMGQMAGFMVMGADGFIDLAYVRPREMGRGVADILYAAQEAHARTLGLALLQTEASHLARRFFLRHGWRQVARQSVIRNGVTLTNFRMEKQLQADRRAAP</sequence>
<protein>
    <submittedName>
        <fullName evidence="2">GNAT family acetyltransferase</fullName>
    </submittedName>
</protein>
<dbReference type="OrthoDB" id="9789081at2"/>
<dbReference type="InterPro" id="IPR016181">
    <property type="entry name" value="Acyl_CoA_acyltransferase"/>
</dbReference>
<accession>A0A2T5BNL6</accession>
<dbReference type="RefSeq" id="WP_107893615.1">
    <property type="nucleotide sequence ID" value="NZ_NHSI01000045.1"/>
</dbReference>
<dbReference type="SUPFAM" id="SSF55729">
    <property type="entry name" value="Acyl-CoA N-acyltransferases (Nat)"/>
    <property type="match status" value="1"/>
</dbReference>
<dbReference type="Pfam" id="PF13673">
    <property type="entry name" value="Acetyltransf_10"/>
    <property type="match status" value="1"/>
</dbReference>
<keyword evidence="3" id="KW-1185">Reference proteome</keyword>
<evidence type="ECO:0000313" key="2">
    <source>
        <dbReference type="EMBL" id="PTN00581.1"/>
    </source>
</evidence>
<proteinExistence type="predicted"/>
<reference evidence="2 3" key="1">
    <citation type="submission" date="2018-04" db="EMBL/GenBank/DDBJ databases">
        <title>Genomic Encyclopedia of Archaeal and Bacterial Type Strains, Phase II (KMG-II): from individual species to whole genera.</title>
        <authorList>
            <person name="Goeker M."/>
        </authorList>
    </citation>
    <scope>NUCLEOTIDE SEQUENCE [LARGE SCALE GENOMIC DNA]</scope>
    <source>
        <strain evidence="2 3">DSM 18064</strain>
    </source>
</reference>
<dbReference type="Proteomes" id="UP000243859">
    <property type="component" value="Unassembled WGS sequence"/>
</dbReference>
<dbReference type="PANTHER" id="PTHR43451">
    <property type="entry name" value="ACETYLTRANSFERASE (GNAT) FAMILY PROTEIN"/>
    <property type="match status" value="1"/>
</dbReference>
<dbReference type="PROSITE" id="PS51186">
    <property type="entry name" value="GNAT"/>
    <property type="match status" value="1"/>
</dbReference>
<dbReference type="PANTHER" id="PTHR43451:SF1">
    <property type="entry name" value="ACETYLTRANSFERASE"/>
    <property type="match status" value="1"/>
</dbReference>
<organism evidence="2 3">
    <name type="scientific">Rhodovulum imhoffii</name>
    <dbReference type="NCBI Taxonomy" id="365340"/>
    <lineage>
        <taxon>Bacteria</taxon>
        <taxon>Pseudomonadati</taxon>
        <taxon>Pseudomonadota</taxon>
        <taxon>Alphaproteobacteria</taxon>
        <taxon>Rhodobacterales</taxon>
        <taxon>Paracoccaceae</taxon>
        <taxon>Rhodovulum</taxon>
    </lineage>
</organism>
<feature type="domain" description="N-acetyltransferase" evidence="1">
    <location>
        <begin position="7"/>
        <end position="159"/>
    </location>
</feature>
<dbReference type="AlphaFoldDB" id="A0A2T5BNL6"/>
<evidence type="ECO:0000313" key="3">
    <source>
        <dbReference type="Proteomes" id="UP000243859"/>
    </source>
</evidence>
<dbReference type="EMBL" id="QAAA01000030">
    <property type="protein sequence ID" value="PTN00581.1"/>
    <property type="molecule type" value="Genomic_DNA"/>
</dbReference>
<comment type="caution">
    <text evidence="2">The sequence shown here is derived from an EMBL/GenBank/DDBJ whole genome shotgun (WGS) entry which is preliminary data.</text>
</comment>
<gene>
    <name evidence="2" type="ORF">C8N32_13012</name>
</gene>
<dbReference type="InterPro" id="IPR052564">
    <property type="entry name" value="N-acetyltrans/Recomb-assoc"/>
</dbReference>
<name>A0A2T5BNL6_9RHOB</name>
<dbReference type="InterPro" id="IPR000182">
    <property type="entry name" value="GNAT_dom"/>
</dbReference>
<keyword evidence="2" id="KW-0808">Transferase</keyword>
<dbReference type="Gene3D" id="3.40.630.30">
    <property type="match status" value="1"/>
</dbReference>